<keyword evidence="1" id="KW-0805">Transcription regulation</keyword>
<dbReference type="Proteomes" id="UP000290958">
    <property type="component" value="Unassembled WGS sequence"/>
</dbReference>
<keyword evidence="3" id="KW-0804">Transcription</keyword>
<dbReference type="GO" id="GO:0003677">
    <property type="term" value="F:DNA binding"/>
    <property type="evidence" value="ECO:0007669"/>
    <property type="project" value="UniProtKB-KW"/>
</dbReference>
<dbReference type="InterPro" id="IPR036388">
    <property type="entry name" value="WH-like_DNA-bd_sf"/>
</dbReference>
<dbReference type="PROSITE" id="PS50043">
    <property type="entry name" value="HTH_LUXR_2"/>
    <property type="match status" value="1"/>
</dbReference>
<protein>
    <submittedName>
        <fullName evidence="5">Helix-turn-helix transcriptional regulator</fullName>
    </submittedName>
</protein>
<evidence type="ECO:0000313" key="6">
    <source>
        <dbReference type="Proteomes" id="UP000290958"/>
    </source>
</evidence>
<dbReference type="SUPFAM" id="SSF46894">
    <property type="entry name" value="C-terminal effector domain of the bipartite response regulators"/>
    <property type="match status" value="1"/>
</dbReference>
<dbReference type="Gene3D" id="1.10.10.10">
    <property type="entry name" value="Winged helix-like DNA-binding domain superfamily/Winged helix DNA-binding domain"/>
    <property type="match status" value="1"/>
</dbReference>
<dbReference type="EMBL" id="SBKP01000004">
    <property type="protein sequence ID" value="RXR29508.1"/>
    <property type="molecule type" value="Genomic_DNA"/>
</dbReference>
<keyword evidence="2" id="KW-0238">DNA-binding</keyword>
<dbReference type="CDD" id="cd06170">
    <property type="entry name" value="LuxR_C_like"/>
    <property type="match status" value="1"/>
</dbReference>
<dbReference type="InterPro" id="IPR041617">
    <property type="entry name" value="TPR_MalT"/>
</dbReference>
<organism evidence="5 6">
    <name type="scientific">Sphingobium fluviale</name>
    <dbReference type="NCBI Taxonomy" id="2506423"/>
    <lineage>
        <taxon>Bacteria</taxon>
        <taxon>Pseudomonadati</taxon>
        <taxon>Pseudomonadota</taxon>
        <taxon>Alphaproteobacteria</taxon>
        <taxon>Sphingomonadales</taxon>
        <taxon>Sphingomonadaceae</taxon>
        <taxon>Sphingobium</taxon>
    </lineage>
</organism>
<accession>A0A4Q1KI82</accession>
<dbReference type="InterPro" id="IPR016032">
    <property type="entry name" value="Sig_transdc_resp-reg_C-effctor"/>
</dbReference>
<feature type="domain" description="HTH luxR-type" evidence="4">
    <location>
        <begin position="767"/>
        <end position="832"/>
    </location>
</feature>
<dbReference type="PANTHER" id="PTHR44688">
    <property type="entry name" value="DNA-BINDING TRANSCRIPTIONAL ACTIVATOR DEVR_DOSR"/>
    <property type="match status" value="1"/>
</dbReference>
<dbReference type="PRINTS" id="PR00038">
    <property type="entry name" value="HTHLUXR"/>
</dbReference>
<evidence type="ECO:0000313" key="5">
    <source>
        <dbReference type="EMBL" id="RXR29508.1"/>
    </source>
</evidence>
<evidence type="ECO:0000256" key="1">
    <source>
        <dbReference type="ARBA" id="ARBA00023015"/>
    </source>
</evidence>
<evidence type="ECO:0000256" key="3">
    <source>
        <dbReference type="ARBA" id="ARBA00023163"/>
    </source>
</evidence>
<dbReference type="InterPro" id="IPR000792">
    <property type="entry name" value="Tscrpt_reg_LuxR_C"/>
</dbReference>
<dbReference type="RefSeq" id="WP_129403698.1">
    <property type="nucleotide sequence ID" value="NZ_SBKP01000004.1"/>
</dbReference>
<dbReference type="GO" id="GO:0006355">
    <property type="term" value="P:regulation of DNA-templated transcription"/>
    <property type="evidence" value="ECO:0007669"/>
    <property type="project" value="InterPro"/>
</dbReference>
<dbReference type="InterPro" id="IPR059106">
    <property type="entry name" value="WHD_MalT"/>
</dbReference>
<reference evidence="6" key="1">
    <citation type="submission" date="2019-01" db="EMBL/GenBank/DDBJ databases">
        <title>Cytophagaceae bacterium strain CAR-16.</title>
        <authorList>
            <person name="Chen W.-M."/>
        </authorList>
    </citation>
    <scope>NUCLEOTIDE SEQUENCE [LARGE SCALE GENOMIC DNA]</scope>
    <source>
        <strain evidence="6">CHR27</strain>
    </source>
</reference>
<dbReference type="OrthoDB" id="9807052at2"/>
<dbReference type="Pfam" id="PF25873">
    <property type="entry name" value="WHD_MalT"/>
    <property type="match status" value="1"/>
</dbReference>
<dbReference type="SMART" id="SM00421">
    <property type="entry name" value="HTH_LUXR"/>
    <property type="match status" value="1"/>
</dbReference>
<gene>
    <name evidence="5" type="ORF">EQG66_06035</name>
</gene>
<dbReference type="PANTHER" id="PTHR44688:SF16">
    <property type="entry name" value="DNA-BINDING TRANSCRIPTIONAL ACTIVATOR DEVR_DOSR"/>
    <property type="match status" value="1"/>
</dbReference>
<evidence type="ECO:0000259" key="4">
    <source>
        <dbReference type="PROSITE" id="PS50043"/>
    </source>
</evidence>
<evidence type="ECO:0000256" key="2">
    <source>
        <dbReference type="ARBA" id="ARBA00023125"/>
    </source>
</evidence>
<dbReference type="Gene3D" id="1.25.40.10">
    <property type="entry name" value="Tetratricopeptide repeat domain"/>
    <property type="match status" value="1"/>
</dbReference>
<sequence length="835" mass="93281">MTQVAEDLTARGVTPVWLSLDASDNDPDRLLQSLDAATRRLTEPAWDSHGAMSVDRFIERFFQASRPYALFLDDFEQINDPSALKLVKEIMRSTPAHGRVVIGSRTLPAIGLAKLKTSGSMVQIDVSRLQFSEQEMAQYLSRSGRSSLPAADLLHLYRKTEGWPVAIRLASTILDGGADPENFVSRFSGSQAEMSAYLAEEILMAQPEHTRQFLLRTSLFKAFDAGLCDAIFSQRTSASVIDELIRTGVPISKAAEADIYKYHSLFRSYLQGRLESEQPEEVDRLHHKAMIWYQSQGRMVAAVDHAIACQRYEDAIQFLNGVGFSLLEQGRVRLLSRWFDSLPADAMKTAPKLQIVQAWATCFTAGPRAAEDVLDRYGLLHSDDVPSYADAVCMLPMIHAMLDNFPAAHDAGIAASAYFAGASRYTREVFHICMANVFASLGLADKAREQLDLAEDNPRKSRAVFSAMYAEALRGIMDLQEDNFRNAKARFDIAVRTRREDEIFSFNGFAWAGVLHAYTYYEVNELDRAARLLRFHLPFVRDAGMPDHLIMAYTYLSRVSFEEGDIDEAYRLLVELEAAGKRNGLRRVVAGARLERARLFLRQGNGASAAIQLTNLEEETLWLRVREQRLIANDLDTLDLARIRLYLHEHRASEALALIETEIMDARRSSRLRRLLALRLLEAAALLMNGDARRSRSTMRSTLMKCAREGYVRLIVDEGAHVARAVRSYALPAIEEKLGRSNPVFASYLNTLLDALPPGLDAPDTAADMGADHLTPKEIDVLRLLAEGYSNARLSKHLGVSDSTIRTHLRNINAKLGATSRGDAVARGRRLGLIV</sequence>
<name>A0A4Q1KI82_9SPHN</name>
<proteinExistence type="predicted"/>
<dbReference type="Pfam" id="PF17874">
    <property type="entry name" value="TPR_MalT"/>
    <property type="match status" value="1"/>
</dbReference>
<keyword evidence="6" id="KW-1185">Reference proteome</keyword>
<dbReference type="Pfam" id="PF00196">
    <property type="entry name" value="GerE"/>
    <property type="match status" value="1"/>
</dbReference>
<comment type="caution">
    <text evidence="5">The sequence shown here is derived from an EMBL/GenBank/DDBJ whole genome shotgun (WGS) entry which is preliminary data.</text>
</comment>
<dbReference type="AlphaFoldDB" id="A0A4Q1KI82"/>
<dbReference type="SUPFAM" id="SSF48452">
    <property type="entry name" value="TPR-like"/>
    <property type="match status" value="1"/>
</dbReference>
<dbReference type="InterPro" id="IPR011990">
    <property type="entry name" value="TPR-like_helical_dom_sf"/>
</dbReference>